<dbReference type="EMBL" id="JRZE01000003">
    <property type="protein sequence ID" value="KHF44687.1"/>
    <property type="molecule type" value="Genomic_DNA"/>
</dbReference>
<evidence type="ECO:0000256" key="2">
    <source>
        <dbReference type="ARBA" id="ARBA00006411"/>
    </source>
</evidence>
<dbReference type="RefSeq" id="WP_015788197.1">
    <property type="nucleotide sequence ID" value="NZ_CALJZO010000036.1"/>
</dbReference>
<keyword evidence="4" id="KW-0143">Chaperone</keyword>
<dbReference type="Pfam" id="PF14011">
    <property type="entry name" value="ESX-1_EspG"/>
    <property type="match status" value="1"/>
</dbReference>
<dbReference type="OMA" id="MENFIAQ"/>
<name>A0A837DAQ8_9PSEU</name>
<gene>
    <name evidence="6" type="ORF">MINT15_15690</name>
</gene>
<evidence type="ECO:0000256" key="1">
    <source>
        <dbReference type="ARBA" id="ARBA00004496"/>
    </source>
</evidence>
<evidence type="ECO:0000256" key="5">
    <source>
        <dbReference type="SAM" id="MobiDB-lite"/>
    </source>
</evidence>
<organism evidence="6 7">
    <name type="scientific">Saccharomonospora viridis</name>
    <dbReference type="NCBI Taxonomy" id="1852"/>
    <lineage>
        <taxon>Bacteria</taxon>
        <taxon>Bacillati</taxon>
        <taxon>Actinomycetota</taxon>
        <taxon>Actinomycetes</taxon>
        <taxon>Pseudonocardiales</taxon>
        <taxon>Pseudonocardiaceae</taxon>
        <taxon>Saccharomonospora</taxon>
    </lineage>
</organism>
<keyword evidence="3" id="KW-0963">Cytoplasm</keyword>
<evidence type="ECO:0000256" key="4">
    <source>
        <dbReference type="ARBA" id="ARBA00023186"/>
    </source>
</evidence>
<proteinExistence type="inferred from homology"/>
<accession>A0A837DAQ8</accession>
<dbReference type="AlphaFoldDB" id="A0A837DAQ8"/>
<dbReference type="OrthoDB" id="3685017at2"/>
<evidence type="ECO:0000256" key="3">
    <source>
        <dbReference type="ARBA" id="ARBA00022490"/>
    </source>
</evidence>
<dbReference type="Proteomes" id="UP000030848">
    <property type="component" value="Unassembled WGS sequence"/>
</dbReference>
<evidence type="ECO:0008006" key="8">
    <source>
        <dbReference type="Google" id="ProtNLM"/>
    </source>
</evidence>
<comment type="subcellular location">
    <subcellularLocation>
        <location evidence="1">Cytoplasm</location>
    </subcellularLocation>
</comment>
<comment type="similarity">
    <text evidence="2">Belongs to the EspG family.</text>
</comment>
<evidence type="ECO:0000313" key="6">
    <source>
        <dbReference type="EMBL" id="KHF44687.1"/>
    </source>
</evidence>
<evidence type="ECO:0000313" key="7">
    <source>
        <dbReference type="Proteomes" id="UP000030848"/>
    </source>
</evidence>
<comment type="caution">
    <text evidence="6">The sequence shown here is derived from an EMBL/GenBank/DDBJ whole genome shotgun (WGS) entry which is preliminary data.</text>
</comment>
<feature type="region of interest" description="Disordered" evidence="5">
    <location>
        <begin position="145"/>
        <end position="171"/>
    </location>
</feature>
<dbReference type="InterPro" id="IPR025734">
    <property type="entry name" value="EspG"/>
</dbReference>
<reference evidence="6 7" key="1">
    <citation type="submission" date="2014-10" db="EMBL/GenBank/DDBJ databases">
        <title>Genome sequence of Micropolyspora internatus JCM3315.</title>
        <authorList>
            <person name="Shin S.-K."/>
            <person name="Yi H."/>
        </authorList>
    </citation>
    <scope>NUCLEOTIDE SEQUENCE [LARGE SCALE GENOMIC DNA]</scope>
    <source>
        <strain evidence="6 7">JCM 3315</strain>
    </source>
</reference>
<protein>
    <recommendedName>
        <fullName evidence="8">EspG family protein</fullName>
    </recommendedName>
</protein>
<sequence>MLEQQVSMSTATMLTLIRRTGAEPHTVLATTPVWEDERARKQSEERANTELARLGLHDGHNVHPDLLATVNAIANPALEYYAWVNGRYEDRALNYTVLAGSGAGEAFVLVRNSDSDSVALGCVHPNELMENFIAQLPPLNPGRGQPMQVPKSEMSGGAPRRDFDGENFSVMSNGRRSATATEVAEMRRILQLPRLGGGSLYVAARSRSGRRERAERPVNYIDTPEGRWLTEEVPGSGEPMIAFHPASPQLLVQRLRNAQSRLPIT</sequence>